<evidence type="ECO:0008006" key="4">
    <source>
        <dbReference type="Google" id="ProtNLM"/>
    </source>
</evidence>
<keyword evidence="1" id="KW-0472">Membrane</keyword>
<name>A0A8J7KQ31_9ACTN</name>
<accession>A0A8J7KQ31</accession>
<feature type="transmembrane region" description="Helical" evidence="1">
    <location>
        <begin position="192"/>
        <end position="216"/>
    </location>
</feature>
<dbReference type="InterPro" id="IPR025495">
    <property type="entry name" value="DUF4386"/>
</dbReference>
<dbReference type="EMBL" id="JADOUF010000001">
    <property type="protein sequence ID" value="MBG6136962.1"/>
    <property type="molecule type" value="Genomic_DNA"/>
</dbReference>
<evidence type="ECO:0000313" key="3">
    <source>
        <dbReference type="Proteomes" id="UP000622552"/>
    </source>
</evidence>
<dbReference type="RefSeq" id="WP_197003876.1">
    <property type="nucleotide sequence ID" value="NZ_BONS01000022.1"/>
</dbReference>
<feature type="transmembrane region" description="Helical" evidence="1">
    <location>
        <begin position="60"/>
        <end position="77"/>
    </location>
</feature>
<keyword evidence="3" id="KW-1185">Reference proteome</keyword>
<evidence type="ECO:0000313" key="2">
    <source>
        <dbReference type="EMBL" id="MBG6136962.1"/>
    </source>
</evidence>
<dbReference type="Pfam" id="PF14329">
    <property type="entry name" value="DUF4386"/>
    <property type="match status" value="1"/>
</dbReference>
<proteinExistence type="predicted"/>
<gene>
    <name evidence="2" type="ORF">IW245_003156</name>
</gene>
<feature type="transmembrane region" description="Helical" evidence="1">
    <location>
        <begin position="89"/>
        <end position="114"/>
    </location>
</feature>
<protein>
    <recommendedName>
        <fullName evidence="4">DUF4386 domain-containing protein</fullName>
    </recommendedName>
</protein>
<comment type="caution">
    <text evidence="2">The sequence shown here is derived from an EMBL/GenBank/DDBJ whole genome shotgun (WGS) entry which is preliminary data.</text>
</comment>
<keyword evidence="1" id="KW-1133">Transmembrane helix</keyword>
<dbReference type="AlphaFoldDB" id="A0A8J7KQ31"/>
<keyword evidence="1" id="KW-0812">Transmembrane</keyword>
<dbReference type="Proteomes" id="UP000622552">
    <property type="component" value="Unassembled WGS sequence"/>
</dbReference>
<feature type="transmembrane region" description="Helical" evidence="1">
    <location>
        <begin position="134"/>
        <end position="155"/>
    </location>
</feature>
<reference evidence="2" key="1">
    <citation type="submission" date="2020-11" db="EMBL/GenBank/DDBJ databases">
        <title>Sequencing the genomes of 1000 actinobacteria strains.</title>
        <authorList>
            <person name="Klenk H.-P."/>
        </authorList>
    </citation>
    <scope>NUCLEOTIDE SEQUENCE</scope>
    <source>
        <strain evidence="2">DSM 45356</strain>
    </source>
</reference>
<organism evidence="2 3">
    <name type="scientific">Longispora fulva</name>
    <dbReference type="NCBI Taxonomy" id="619741"/>
    <lineage>
        <taxon>Bacteria</taxon>
        <taxon>Bacillati</taxon>
        <taxon>Actinomycetota</taxon>
        <taxon>Actinomycetes</taxon>
        <taxon>Micromonosporales</taxon>
        <taxon>Micromonosporaceae</taxon>
        <taxon>Longispora</taxon>
    </lineage>
</organism>
<feature type="transmembrane region" description="Helical" evidence="1">
    <location>
        <begin position="7"/>
        <end position="27"/>
    </location>
</feature>
<feature type="transmembrane region" description="Helical" evidence="1">
    <location>
        <begin position="162"/>
        <end position="180"/>
    </location>
</feature>
<evidence type="ECO:0000256" key="1">
    <source>
        <dbReference type="SAM" id="Phobius"/>
    </source>
</evidence>
<sequence>MRSPQRLARIAGLLYLVVGVCGGFAFYTRGEVYVPGDAAATARNVAAHAGLVRAGFVADLVQATFFVFLAMALYVLLRHVHRDAARAMVTFVAIAVAMMCLNMVHQFAGLLIATDPGYAAAPGSDRLVLLMLDLQYHGFLIAQIFFGLWLLPLGYLVYTSRLFPRALGVLLVAGCAGYLVDTFTRFAAPDLGAAVGPFVVAPAAVAEIAMVGWLLVRGVRTGRADLNPQTS</sequence>